<evidence type="ECO:0000256" key="6">
    <source>
        <dbReference type="SAM" id="Phobius"/>
    </source>
</evidence>
<dbReference type="RefSeq" id="WP_035149117.1">
    <property type="nucleotide sequence ID" value="NZ_JAAZWO010000002.1"/>
</dbReference>
<dbReference type="InterPro" id="IPR023271">
    <property type="entry name" value="Aquaporin-like"/>
</dbReference>
<reference evidence="7 8" key="1">
    <citation type="submission" date="2020-04" db="EMBL/GenBank/DDBJ databases">
        <title>Genomic insights into acetone-butanol-ethanol (ABE) fermentation by sequencing solventogenic clostridia strains.</title>
        <authorList>
            <person name="Brown S."/>
        </authorList>
    </citation>
    <scope>NUCLEOTIDE SEQUENCE [LARGE SCALE GENOMIC DNA]</scope>
    <source>
        <strain evidence="7 8">DJ011</strain>
    </source>
</reference>
<dbReference type="PANTHER" id="PTHR30520">
    <property type="entry name" value="FORMATE TRANSPORTER-RELATED"/>
    <property type="match status" value="1"/>
</dbReference>
<dbReference type="Gene3D" id="1.20.1080.10">
    <property type="entry name" value="Glycerol uptake facilitator protein"/>
    <property type="match status" value="1"/>
</dbReference>
<gene>
    <name evidence="7" type="ORF">HGG79_02715</name>
</gene>
<feature type="transmembrane region" description="Helical" evidence="6">
    <location>
        <begin position="158"/>
        <end position="179"/>
    </location>
</feature>
<dbReference type="Pfam" id="PF01226">
    <property type="entry name" value="Form_Nir_trans"/>
    <property type="match status" value="1"/>
</dbReference>
<comment type="caution">
    <text evidence="7">The sequence shown here is derived from an EMBL/GenBank/DDBJ whole genome shotgun (WGS) entry which is preliminary data.</text>
</comment>
<sequence length="286" mass="30930">MEKNMLKPNELLQAGIITAINKTKSVPIQTLLLGALAGAFIALGGFAAGVASHSITNFSLSKFISGAVFPVGLILVLICGAELFTGNSLMITGLLDKKIELKSMLKNWILVYISNFLGAFIIVILLYFSGSLDLNSGKLGAYAIKVAYHKSSLSSIKAFSSGILCNILVCLAVWGSYAAKDIIGKIFIIWFPIMAFIVSGFEHSIANMYYLTIGFLSKSNPVYSKASSLSYNELSKISLPNILHNLTWVTLGNIVGGALIIGMTYWIIYKNNNKKVISIPNSIKKD</sequence>
<feature type="transmembrane region" description="Helical" evidence="6">
    <location>
        <begin position="186"/>
        <end position="211"/>
    </location>
</feature>
<dbReference type="PANTHER" id="PTHR30520:SF6">
    <property type="entry name" value="FORMATE_NITRATE FAMILY TRANSPORTER (EUROFUNG)"/>
    <property type="match status" value="1"/>
</dbReference>
<organism evidence="7 8">
    <name type="scientific">Clostridium tetanomorphum</name>
    <dbReference type="NCBI Taxonomy" id="1553"/>
    <lineage>
        <taxon>Bacteria</taxon>
        <taxon>Bacillati</taxon>
        <taxon>Bacillota</taxon>
        <taxon>Clostridia</taxon>
        <taxon>Eubacteriales</taxon>
        <taxon>Clostridiaceae</taxon>
        <taxon>Clostridium</taxon>
    </lineage>
</organism>
<evidence type="ECO:0000256" key="5">
    <source>
        <dbReference type="ARBA" id="ARBA00049660"/>
    </source>
</evidence>
<proteinExistence type="inferred from homology"/>
<keyword evidence="4 6" id="KW-0472">Membrane</keyword>
<evidence type="ECO:0000256" key="3">
    <source>
        <dbReference type="ARBA" id="ARBA00022989"/>
    </source>
</evidence>
<evidence type="ECO:0000313" key="8">
    <source>
        <dbReference type="Proteomes" id="UP000563151"/>
    </source>
</evidence>
<evidence type="ECO:0000256" key="2">
    <source>
        <dbReference type="ARBA" id="ARBA00022692"/>
    </source>
</evidence>
<dbReference type="GO" id="GO:0005886">
    <property type="term" value="C:plasma membrane"/>
    <property type="evidence" value="ECO:0007669"/>
    <property type="project" value="TreeGrafter"/>
</dbReference>
<comment type="similarity">
    <text evidence="5">Belongs to the FNT transporter (TC 1.A.16) family.</text>
</comment>
<accession>A0A923E7V5</accession>
<dbReference type="GO" id="GO:0015499">
    <property type="term" value="F:formate transmembrane transporter activity"/>
    <property type="evidence" value="ECO:0007669"/>
    <property type="project" value="TreeGrafter"/>
</dbReference>
<feature type="transmembrane region" description="Helical" evidence="6">
    <location>
        <begin position="246"/>
        <end position="268"/>
    </location>
</feature>
<dbReference type="PROSITE" id="PS01006">
    <property type="entry name" value="FORMATE_NITRITE_TP_2"/>
    <property type="match status" value="1"/>
</dbReference>
<comment type="subcellular location">
    <subcellularLocation>
        <location evidence="1">Membrane</location>
        <topology evidence="1">Multi-pass membrane protein</topology>
    </subcellularLocation>
</comment>
<evidence type="ECO:0000256" key="1">
    <source>
        <dbReference type="ARBA" id="ARBA00004141"/>
    </source>
</evidence>
<keyword evidence="3 6" id="KW-1133">Transmembrane helix</keyword>
<keyword evidence="2 6" id="KW-0812">Transmembrane</keyword>
<dbReference type="PROSITE" id="PS01005">
    <property type="entry name" value="FORMATE_NITRITE_TP_1"/>
    <property type="match status" value="1"/>
</dbReference>
<dbReference type="EMBL" id="JAAZWO010000002">
    <property type="protein sequence ID" value="MBC2396694.1"/>
    <property type="molecule type" value="Genomic_DNA"/>
</dbReference>
<evidence type="ECO:0000256" key="4">
    <source>
        <dbReference type="ARBA" id="ARBA00023136"/>
    </source>
</evidence>
<name>A0A923E7V5_CLOTT</name>
<protein>
    <submittedName>
        <fullName evidence="7">Formate/nitrite transporter family protein</fullName>
    </submittedName>
</protein>
<dbReference type="InterPro" id="IPR000292">
    <property type="entry name" value="For/NO2_transpt"/>
</dbReference>
<feature type="transmembrane region" description="Helical" evidence="6">
    <location>
        <begin position="63"/>
        <end position="84"/>
    </location>
</feature>
<feature type="transmembrane region" description="Helical" evidence="6">
    <location>
        <begin position="31"/>
        <end position="51"/>
    </location>
</feature>
<dbReference type="InterPro" id="IPR024002">
    <property type="entry name" value="For/NO2_transpt_CS"/>
</dbReference>
<keyword evidence="8" id="KW-1185">Reference proteome</keyword>
<dbReference type="AlphaFoldDB" id="A0A923E7V5"/>
<dbReference type="Proteomes" id="UP000563151">
    <property type="component" value="Unassembled WGS sequence"/>
</dbReference>
<feature type="transmembrane region" description="Helical" evidence="6">
    <location>
        <begin position="105"/>
        <end position="128"/>
    </location>
</feature>
<dbReference type="NCBIfam" id="TIGR00790">
    <property type="entry name" value="fnt"/>
    <property type="match status" value="1"/>
</dbReference>
<evidence type="ECO:0000313" key="7">
    <source>
        <dbReference type="EMBL" id="MBC2396694.1"/>
    </source>
</evidence>